<evidence type="ECO:0000256" key="1">
    <source>
        <dbReference type="SAM" id="MobiDB-lite"/>
    </source>
</evidence>
<dbReference type="EMBL" id="CP123443">
    <property type="protein sequence ID" value="WGK70196.1"/>
    <property type="molecule type" value="Genomic_DNA"/>
</dbReference>
<keyword evidence="2" id="KW-0812">Transmembrane</keyword>
<reference evidence="3 4" key="1">
    <citation type="submission" date="2023-04" db="EMBL/GenBank/DDBJ databases">
        <title>Spirochaete genome identified in red abalone sample constitutes a novel genus.</title>
        <authorList>
            <person name="Sharma S.P."/>
            <person name="Purcell C.M."/>
            <person name="Hyde J.R."/>
            <person name="Severin A.J."/>
        </authorList>
    </citation>
    <scope>NUCLEOTIDE SEQUENCE [LARGE SCALE GENOMIC DNA]</scope>
    <source>
        <strain evidence="3 4">SP-2023</strain>
    </source>
</reference>
<feature type="compositionally biased region" description="Polar residues" evidence="1">
    <location>
        <begin position="320"/>
        <end position="334"/>
    </location>
</feature>
<evidence type="ECO:0000313" key="4">
    <source>
        <dbReference type="Proteomes" id="UP001228690"/>
    </source>
</evidence>
<dbReference type="Gene3D" id="1.25.40.10">
    <property type="entry name" value="Tetratricopeptide repeat domain"/>
    <property type="match status" value="1"/>
</dbReference>
<dbReference type="InterPro" id="IPR011990">
    <property type="entry name" value="TPR-like_helical_dom_sf"/>
</dbReference>
<accession>A0ABY8MK63</accession>
<organism evidence="3 4">
    <name type="scientific">Candidatus Haliotispira prima</name>
    <dbReference type="NCBI Taxonomy" id="3034016"/>
    <lineage>
        <taxon>Bacteria</taxon>
        <taxon>Pseudomonadati</taxon>
        <taxon>Spirochaetota</taxon>
        <taxon>Spirochaetia</taxon>
        <taxon>Spirochaetales</taxon>
        <taxon>Spirochaetaceae</taxon>
        <taxon>Candidatus Haliotispira</taxon>
    </lineage>
</organism>
<proteinExistence type="predicted"/>
<keyword evidence="2" id="KW-0472">Membrane</keyword>
<keyword evidence="4" id="KW-1185">Reference proteome</keyword>
<protein>
    <recommendedName>
        <fullName evidence="5">Tetratricopeptide repeat-like domain-containing protein</fullName>
    </recommendedName>
</protein>
<dbReference type="SUPFAM" id="SSF81901">
    <property type="entry name" value="HCP-like"/>
    <property type="match status" value="1"/>
</dbReference>
<gene>
    <name evidence="3" type="ORF">P0082_04870</name>
</gene>
<sequence>MSNEQQHPNRQDKEREAGKEFAELVSDFLFRWRRAILIFVVGIVSAIIAWGIYSTVAFGQKQKTALAVYELREAFQEWKDAHPEDLLTAEKNLAKEGRDEQLDIDEETKQEAEETEETLTELVQNGLEGSSKGVRAWAYWVQVLKARHLEDSAAVQTALENLVASKSKTFDKIAKLQLAGVFYSEGQTDEAVNLWRELADAEGPDPEQIVAVVYLGNHFARKGMKEEAIEYWQRVESLGDELLQANNVEDEESFLGGENLIAGNFRNALKQWKAMAENQLLFLQSEKIQISADGYDETIVSEQEETPEAPPGGEGAPQTFSFSTDADGNVSQDSLGPVGLPGAEGLGE</sequence>
<name>A0ABY8MK63_9SPIO</name>
<keyword evidence="2" id="KW-1133">Transmembrane helix</keyword>
<feature type="region of interest" description="Disordered" evidence="1">
    <location>
        <begin position="301"/>
        <end position="348"/>
    </location>
</feature>
<evidence type="ECO:0000313" key="3">
    <source>
        <dbReference type="EMBL" id="WGK70196.1"/>
    </source>
</evidence>
<dbReference type="RefSeq" id="WP_326928403.1">
    <property type="nucleotide sequence ID" value="NZ_CP123443.1"/>
</dbReference>
<dbReference type="Proteomes" id="UP001228690">
    <property type="component" value="Chromosome"/>
</dbReference>
<feature type="transmembrane region" description="Helical" evidence="2">
    <location>
        <begin position="35"/>
        <end position="53"/>
    </location>
</feature>
<evidence type="ECO:0008006" key="5">
    <source>
        <dbReference type="Google" id="ProtNLM"/>
    </source>
</evidence>
<evidence type="ECO:0000256" key="2">
    <source>
        <dbReference type="SAM" id="Phobius"/>
    </source>
</evidence>